<feature type="compositionally biased region" description="Polar residues" evidence="1">
    <location>
        <begin position="1"/>
        <end position="19"/>
    </location>
</feature>
<sequence length="71" mass="8111">MAHQLLTANTHTPLTSQASAPPRDTDAKQTKKSVVFSEEQGVRAYLEDLLHERQDYKTTRDARQEETWLIG</sequence>
<name>A0A9D4MU36_DREPO</name>
<protein>
    <submittedName>
        <fullName evidence="2">Uncharacterized protein</fullName>
    </submittedName>
</protein>
<evidence type="ECO:0000256" key="1">
    <source>
        <dbReference type="SAM" id="MobiDB-lite"/>
    </source>
</evidence>
<comment type="caution">
    <text evidence="2">The sequence shown here is derived from an EMBL/GenBank/DDBJ whole genome shotgun (WGS) entry which is preliminary data.</text>
</comment>
<organism evidence="2 3">
    <name type="scientific">Dreissena polymorpha</name>
    <name type="common">Zebra mussel</name>
    <name type="synonym">Mytilus polymorpha</name>
    <dbReference type="NCBI Taxonomy" id="45954"/>
    <lineage>
        <taxon>Eukaryota</taxon>
        <taxon>Metazoa</taxon>
        <taxon>Spiralia</taxon>
        <taxon>Lophotrochozoa</taxon>
        <taxon>Mollusca</taxon>
        <taxon>Bivalvia</taxon>
        <taxon>Autobranchia</taxon>
        <taxon>Heteroconchia</taxon>
        <taxon>Euheterodonta</taxon>
        <taxon>Imparidentia</taxon>
        <taxon>Neoheterodontei</taxon>
        <taxon>Myida</taxon>
        <taxon>Dreissenoidea</taxon>
        <taxon>Dreissenidae</taxon>
        <taxon>Dreissena</taxon>
    </lineage>
</organism>
<dbReference type="EMBL" id="JAIWYP010000001">
    <property type="protein sequence ID" value="KAH3883912.1"/>
    <property type="molecule type" value="Genomic_DNA"/>
</dbReference>
<keyword evidence="3" id="KW-1185">Reference proteome</keyword>
<feature type="region of interest" description="Disordered" evidence="1">
    <location>
        <begin position="1"/>
        <end position="34"/>
    </location>
</feature>
<evidence type="ECO:0000313" key="2">
    <source>
        <dbReference type="EMBL" id="KAH3883912.1"/>
    </source>
</evidence>
<reference evidence="2" key="2">
    <citation type="submission" date="2020-11" db="EMBL/GenBank/DDBJ databases">
        <authorList>
            <person name="McCartney M.A."/>
            <person name="Auch B."/>
            <person name="Kono T."/>
            <person name="Mallez S."/>
            <person name="Becker A."/>
            <person name="Gohl D.M."/>
            <person name="Silverstein K.A.T."/>
            <person name="Koren S."/>
            <person name="Bechman K.B."/>
            <person name="Herman A."/>
            <person name="Abrahante J.E."/>
            <person name="Garbe J."/>
        </authorList>
    </citation>
    <scope>NUCLEOTIDE SEQUENCE</scope>
    <source>
        <strain evidence="2">Duluth1</strain>
        <tissue evidence="2">Whole animal</tissue>
    </source>
</reference>
<dbReference type="AlphaFoldDB" id="A0A9D4MU36"/>
<evidence type="ECO:0000313" key="3">
    <source>
        <dbReference type="Proteomes" id="UP000828390"/>
    </source>
</evidence>
<accession>A0A9D4MU36</accession>
<reference evidence="2" key="1">
    <citation type="journal article" date="2019" name="bioRxiv">
        <title>The Genome of the Zebra Mussel, Dreissena polymorpha: A Resource for Invasive Species Research.</title>
        <authorList>
            <person name="McCartney M.A."/>
            <person name="Auch B."/>
            <person name="Kono T."/>
            <person name="Mallez S."/>
            <person name="Zhang Y."/>
            <person name="Obille A."/>
            <person name="Becker A."/>
            <person name="Abrahante J.E."/>
            <person name="Garbe J."/>
            <person name="Badalamenti J.P."/>
            <person name="Herman A."/>
            <person name="Mangelson H."/>
            <person name="Liachko I."/>
            <person name="Sullivan S."/>
            <person name="Sone E.D."/>
            <person name="Koren S."/>
            <person name="Silverstein K.A.T."/>
            <person name="Beckman K.B."/>
            <person name="Gohl D.M."/>
        </authorList>
    </citation>
    <scope>NUCLEOTIDE SEQUENCE</scope>
    <source>
        <strain evidence="2">Duluth1</strain>
        <tissue evidence="2">Whole animal</tissue>
    </source>
</reference>
<proteinExistence type="predicted"/>
<gene>
    <name evidence="2" type="ORF">DPMN_007880</name>
</gene>
<dbReference type="Proteomes" id="UP000828390">
    <property type="component" value="Unassembled WGS sequence"/>
</dbReference>